<dbReference type="KEGG" id="mzh:Mzhil_0747"/>
<evidence type="ECO:0000256" key="5">
    <source>
        <dbReference type="ARBA" id="ARBA00023136"/>
    </source>
</evidence>
<dbReference type="STRING" id="679901.Mzhil_0747"/>
<dbReference type="Proteomes" id="UP000006622">
    <property type="component" value="Chromosome"/>
</dbReference>
<evidence type="ECO:0008006" key="9">
    <source>
        <dbReference type="Google" id="ProtNLM"/>
    </source>
</evidence>
<dbReference type="AlphaFoldDB" id="F7XKK8"/>
<feature type="transmembrane region" description="Helical" evidence="6">
    <location>
        <begin position="260"/>
        <end position="278"/>
    </location>
</feature>
<evidence type="ECO:0000256" key="6">
    <source>
        <dbReference type="SAM" id="Phobius"/>
    </source>
</evidence>
<dbReference type="PANTHER" id="PTHR37693:SF1">
    <property type="entry name" value="INTEGRAL MEMBRANE PROTEIN"/>
    <property type="match status" value="1"/>
</dbReference>
<evidence type="ECO:0000313" key="7">
    <source>
        <dbReference type="EMBL" id="AEH60611.1"/>
    </source>
</evidence>
<dbReference type="OrthoDB" id="15513at2157"/>
<keyword evidence="4 6" id="KW-1133">Transmembrane helix</keyword>
<dbReference type="NCBIfam" id="TIGR00374">
    <property type="entry name" value="flippase-like domain"/>
    <property type="match status" value="1"/>
</dbReference>
<evidence type="ECO:0000256" key="2">
    <source>
        <dbReference type="ARBA" id="ARBA00022475"/>
    </source>
</evidence>
<gene>
    <name evidence="7" type="ordered locus">Mzhil_0747</name>
</gene>
<feature type="transmembrane region" description="Helical" evidence="6">
    <location>
        <begin position="153"/>
        <end position="173"/>
    </location>
</feature>
<keyword evidence="5 6" id="KW-0472">Membrane</keyword>
<dbReference type="InterPro" id="IPR022791">
    <property type="entry name" value="L-PG_synthase/AglD"/>
</dbReference>
<reference evidence="7" key="1">
    <citation type="submission" date="2010-07" db="EMBL/GenBank/DDBJ databases">
        <title>The complete genome of Methanosalsum zhilinae DSM 4017.</title>
        <authorList>
            <consortium name="US DOE Joint Genome Institute (JGI-PGF)"/>
            <person name="Lucas S."/>
            <person name="Copeland A."/>
            <person name="Lapidus A."/>
            <person name="Glavina del Rio T."/>
            <person name="Dalin E."/>
            <person name="Tice H."/>
            <person name="Bruce D."/>
            <person name="Goodwin L."/>
            <person name="Pitluck S."/>
            <person name="Kyrpides N."/>
            <person name="Mavromatis K."/>
            <person name="Ovchinnikova G."/>
            <person name="Daligault H."/>
            <person name="Detter J.C."/>
            <person name="Han C."/>
            <person name="Tapia R."/>
            <person name="Larimer F."/>
            <person name="Land M."/>
            <person name="Hauser L."/>
            <person name="Markowitz V."/>
            <person name="Cheng J.-F."/>
            <person name="Hugenholtz P."/>
            <person name="Woyke T."/>
            <person name="Wu D."/>
            <person name="Spring S."/>
            <person name="Schueler E."/>
            <person name="Brambilla E."/>
            <person name="Klenk H.-P."/>
            <person name="Eisen J.A."/>
        </authorList>
    </citation>
    <scope>NUCLEOTIDE SEQUENCE</scope>
    <source>
        <strain evidence="7">DSM 4017</strain>
    </source>
</reference>
<dbReference type="HOGENOM" id="CLU_039146_1_0_2"/>
<protein>
    <recommendedName>
        <fullName evidence="9">Lysylphosphatidylglycerol synthetase/UPF0104</fullName>
    </recommendedName>
</protein>
<evidence type="ECO:0000256" key="3">
    <source>
        <dbReference type="ARBA" id="ARBA00022692"/>
    </source>
</evidence>
<name>F7XKK8_METZD</name>
<organism evidence="7 8">
    <name type="scientific">Methanosalsum zhilinae (strain DSM 4017 / NBRC 107636 / OCM 62 / WeN5)</name>
    <name type="common">Methanohalophilus zhilinae</name>
    <dbReference type="NCBI Taxonomy" id="679901"/>
    <lineage>
        <taxon>Archaea</taxon>
        <taxon>Methanobacteriati</taxon>
        <taxon>Methanobacteriota</taxon>
        <taxon>Stenosarchaea group</taxon>
        <taxon>Methanomicrobia</taxon>
        <taxon>Methanosarcinales</taxon>
        <taxon>Methanosarcinaceae</taxon>
        <taxon>Methanosalsum</taxon>
    </lineage>
</organism>
<comment type="subcellular location">
    <subcellularLocation>
        <location evidence="1">Cell membrane</location>
        <topology evidence="1">Multi-pass membrane protein</topology>
    </subcellularLocation>
</comment>
<dbReference type="EMBL" id="CP002101">
    <property type="protein sequence ID" value="AEH60611.1"/>
    <property type="molecule type" value="Genomic_DNA"/>
</dbReference>
<keyword evidence="3 6" id="KW-0812">Transmembrane</keyword>
<feature type="transmembrane region" description="Helical" evidence="6">
    <location>
        <begin position="229"/>
        <end position="254"/>
    </location>
</feature>
<dbReference type="GO" id="GO:0005886">
    <property type="term" value="C:plasma membrane"/>
    <property type="evidence" value="ECO:0007669"/>
    <property type="project" value="UniProtKB-SubCell"/>
</dbReference>
<sequence length="341" mass="37703" precursor="true">MNRFAKLVLASILISILSIVLILIITVDATTIESIMQVKPEYLLLAALIHVLSYVIWGLRTKFMCSALDHDINLIKTVEIIASGAFAASFTPSSVGGEPVRIHLLHKNNIPLGKSTAVVLGERLMDAALIISAVPFALYVFGDLLSNSRVDTFLIFAVLFSFSILFLLIYAIWKPWQTRRLLHYIVNRIARLTGKKADTISRVLKRVDSELDHFHNSIWLFLTDGKIGLFYGVFFTIAYWVFQFSILPLILIGLNLNPSVVAAYAAQVLVTIISIASMTPGSSGVVEIGATPIFALFVSSSMVGVVVVVWRAITFYMNIIIGGFVSIKILKDTDIINRLLE</sequence>
<feature type="transmembrane region" description="Helical" evidence="6">
    <location>
        <begin position="7"/>
        <end position="27"/>
    </location>
</feature>
<evidence type="ECO:0000256" key="4">
    <source>
        <dbReference type="ARBA" id="ARBA00022989"/>
    </source>
</evidence>
<proteinExistence type="predicted"/>
<dbReference type="PANTHER" id="PTHR37693">
    <property type="entry name" value="PHOSPHATIDYLGLYCEROL LYSYLTRANSFERASE"/>
    <property type="match status" value="1"/>
</dbReference>
<keyword evidence="8" id="KW-1185">Reference proteome</keyword>
<feature type="transmembrane region" description="Helical" evidence="6">
    <location>
        <begin position="124"/>
        <end position="141"/>
    </location>
</feature>
<accession>F7XKK8</accession>
<evidence type="ECO:0000256" key="1">
    <source>
        <dbReference type="ARBA" id="ARBA00004651"/>
    </source>
</evidence>
<feature type="transmembrane region" description="Helical" evidence="6">
    <location>
        <begin position="42"/>
        <end position="59"/>
    </location>
</feature>
<dbReference type="Pfam" id="PF03706">
    <property type="entry name" value="LPG_synthase_TM"/>
    <property type="match status" value="1"/>
</dbReference>
<keyword evidence="2" id="KW-1003">Cell membrane</keyword>
<feature type="transmembrane region" description="Helical" evidence="6">
    <location>
        <begin position="285"/>
        <end position="307"/>
    </location>
</feature>
<evidence type="ECO:0000313" key="8">
    <source>
        <dbReference type="Proteomes" id="UP000006622"/>
    </source>
</evidence>